<keyword evidence="8" id="KW-1133">Transmembrane helix</keyword>
<keyword evidence="11" id="KW-0325">Glycoprotein</keyword>
<proteinExistence type="predicted"/>
<accession>A0A7K8PW09</accession>
<feature type="disulfide bond" evidence="12">
    <location>
        <begin position="641"/>
        <end position="651"/>
    </location>
</feature>
<keyword evidence="6" id="KW-0732">Signal</keyword>
<dbReference type="InterPro" id="IPR001190">
    <property type="entry name" value="SRCR"/>
</dbReference>
<evidence type="ECO:0000313" key="15">
    <source>
        <dbReference type="Proteomes" id="UP000525205"/>
    </source>
</evidence>
<evidence type="ECO:0000256" key="7">
    <source>
        <dbReference type="ARBA" id="ARBA00022737"/>
    </source>
</evidence>
<feature type="non-terminal residue" evidence="14">
    <location>
        <position position="656"/>
    </location>
</feature>
<dbReference type="SMART" id="SM00202">
    <property type="entry name" value="SR"/>
    <property type="match status" value="6"/>
</dbReference>
<keyword evidence="3" id="KW-1003">Cell membrane</keyword>
<feature type="disulfide bond" evidence="12">
    <location>
        <begin position="42"/>
        <end position="103"/>
    </location>
</feature>
<evidence type="ECO:0000256" key="9">
    <source>
        <dbReference type="ARBA" id="ARBA00023136"/>
    </source>
</evidence>
<dbReference type="AlphaFoldDB" id="A0A7K8PW09"/>
<dbReference type="FunFam" id="3.10.250.10:FF:000009">
    <property type="entry name" value="WC1"/>
    <property type="match status" value="1"/>
</dbReference>
<evidence type="ECO:0000259" key="13">
    <source>
        <dbReference type="PROSITE" id="PS50287"/>
    </source>
</evidence>
<feature type="disulfide bond" evidence="12">
    <location>
        <begin position="411"/>
        <end position="421"/>
    </location>
</feature>
<comment type="subcellular location">
    <subcellularLocation>
        <location evidence="1">Cell membrane</location>
        <topology evidence="1">Single-pass type I membrane protein</topology>
    </subcellularLocation>
    <subcellularLocation>
        <location evidence="2">Secreted</location>
    </subcellularLocation>
</comment>
<name>A0A7K8PW09_COCCO</name>
<keyword evidence="7" id="KW-0677">Repeat</keyword>
<keyword evidence="5" id="KW-0812">Transmembrane</keyword>
<keyword evidence="9" id="KW-0472">Membrane</keyword>
<dbReference type="PANTHER" id="PTHR19331">
    <property type="entry name" value="SCAVENGER RECEPTOR DOMAIN-CONTAINING"/>
    <property type="match status" value="1"/>
</dbReference>
<dbReference type="PROSITE" id="PS50287">
    <property type="entry name" value="SRCR_2"/>
    <property type="match status" value="6"/>
</dbReference>
<comment type="caution">
    <text evidence="14">The sequence shown here is derived from an EMBL/GenBank/DDBJ whole genome shotgun (WGS) entry which is preliminary data.</text>
</comment>
<evidence type="ECO:0000256" key="4">
    <source>
        <dbReference type="ARBA" id="ARBA00022525"/>
    </source>
</evidence>
<dbReference type="SUPFAM" id="SSF56487">
    <property type="entry name" value="SRCR-like"/>
    <property type="match status" value="6"/>
</dbReference>
<sequence length="656" mass="67362">EVRLVGSGERCAGRVEVKHDGEWGSVCNYDFDWDARWATVVCRQLGCGPVARASVYAPFGQGTGRIWLHPFFCRGDERELQDCPHFGWGQHFCGHERDVGVTCAEAVELRLEAGGGPCAGRVEVKLRGDWGSVADDNWDLEDAEVVCQQLGCGSAIGAHAAGTIFGRGEGSISLALVDCNGDEATLWDCEIRGWGPYRGVHDVDAAVVCQGFARLVGGDGACAGRLEVRRGRAWARVCEDQVDIKAAQVVCRELGCGTALAVSGTGRFEAGTGSLWERGFECTGTEPLLARCRRRPPRDGGCTSHASIICSRKCQGRRGVSGVPPHRGVSPNSLSAAAYTGFRLVGNSSSCAGRVEVEVGGTWGSLCATGWDLPDAHVLCQHLGCGPAAAVPPGGSFGGGDGPLWWDAFGCGGSERRPGECPTVVLGEPACPPGHAAAVSCSVSWQGPEGAGSPGAAPCRCPPCPAGSRRVRLAGGPGRCAGRVEVYASGSWGSVCQESWGLADAAVVCRQLGCGAALAAPGSAGFGAGAGPPWLGAGGCSGTEASLWQCPARARRGCRGGGGAGAVCSEQLSLRLAGGSGRCSGHLEVLYNGTWGRVCAGGTSPATAAVVCRQLGCGTGGSLVAAPAREPAPAWLAWVGCEEGARSLWRCPSAPW</sequence>
<feature type="domain" description="SRCR" evidence="13">
    <location>
        <begin position="574"/>
        <end position="656"/>
    </location>
</feature>
<evidence type="ECO:0000256" key="2">
    <source>
        <dbReference type="ARBA" id="ARBA00004613"/>
    </source>
</evidence>
<evidence type="ECO:0000256" key="3">
    <source>
        <dbReference type="ARBA" id="ARBA00022475"/>
    </source>
</evidence>
<feature type="disulfide bond" evidence="12">
    <location>
        <begin position="282"/>
        <end position="292"/>
    </location>
</feature>
<dbReference type="Gene3D" id="3.10.250.10">
    <property type="entry name" value="SRCR-like domain"/>
    <property type="match status" value="6"/>
</dbReference>
<dbReference type="PROSITE" id="PS00420">
    <property type="entry name" value="SRCR_1"/>
    <property type="match status" value="2"/>
</dbReference>
<evidence type="ECO:0000313" key="14">
    <source>
        <dbReference type="EMBL" id="NXE83581.1"/>
    </source>
</evidence>
<feature type="disulfide bond" evidence="12">
    <location>
        <begin position="367"/>
        <end position="431"/>
    </location>
</feature>
<dbReference type="PRINTS" id="PR00258">
    <property type="entry name" value="SPERACTRCPTR"/>
</dbReference>
<feature type="disulfide bond" evidence="12">
    <location>
        <begin position="179"/>
        <end position="189"/>
    </location>
</feature>
<organism evidence="14 15">
    <name type="scientific">Cochlearius cochlearius</name>
    <name type="common">Boat-billed heron</name>
    <dbReference type="NCBI Taxonomy" id="110676"/>
    <lineage>
        <taxon>Eukaryota</taxon>
        <taxon>Metazoa</taxon>
        <taxon>Chordata</taxon>
        <taxon>Craniata</taxon>
        <taxon>Vertebrata</taxon>
        <taxon>Euteleostomi</taxon>
        <taxon>Archelosauria</taxon>
        <taxon>Archosauria</taxon>
        <taxon>Dinosauria</taxon>
        <taxon>Saurischia</taxon>
        <taxon>Theropoda</taxon>
        <taxon>Coelurosauria</taxon>
        <taxon>Aves</taxon>
        <taxon>Neognathae</taxon>
        <taxon>Neoaves</taxon>
        <taxon>Aequornithes</taxon>
        <taxon>Pelecaniformes</taxon>
        <taxon>Ardeidae</taxon>
        <taxon>Cochlearius</taxon>
    </lineage>
</organism>
<feature type="domain" description="SRCR" evidence="13">
    <location>
        <begin position="2"/>
        <end position="104"/>
    </location>
</feature>
<evidence type="ECO:0000256" key="8">
    <source>
        <dbReference type="ARBA" id="ARBA00022989"/>
    </source>
</evidence>
<comment type="caution">
    <text evidence="12">Lacks conserved residue(s) required for the propagation of feature annotation.</text>
</comment>
<dbReference type="GO" id="GO:0005886">
    <property type="term" value="C:plasma membrane"/>
    <property type="evidence" value="ECO:0007669"/>
    <property type="project" value="UniProtKB-SubCell"/>
</dbReference>
<feature type="disulfide bond" evidence="12">
    <location>
        <begin position="380"/>
        <end position="441"/>
    </location>
</feature>
<keyword evidence="15" id="KW-1185">Reference proteome</keyword>
<dbReference type="GO" id="GO:0005576">
    <property type="term" value="C:extracellular region"/>
    <property type="evidence" value="ECO:0007669"/>
    <property type="project" value="UniProtKB-SubCell"/>
</dbReference>
<dbReference type="FunFam" id="3.10.250.10:FF:000004">
    <property type="entry name" value="Scavenger receptor cysteine-rich type 1 protein M130"/>
    <property type="match status" value="2"/>
</dbReference>
<evidence type="ECO:0000256" key="5">
    <source>
        <dbReference type="ARBA" id="ARBA00022692"/>
    </source>
</evidence>
<dbReference type="PANTHER" id="PTHR19331:SF487">
    <property type="entry name" value="SOLUBLE SCAVENGER RECEPTOR CYSTEINE-RICH DOMAIN-CONTAINING PROTEIN SSC5D"/>
    <property type="match status" value="1"/>
</dbReference>
<feature type="disulfide bond" evidence="12">
    <location>
        <begin position="73"/>
        <end position="83"/>
    </location>
</feature>
<dbReference type="FunFam" id="3.10.250.10:FF:000002">
    <property type="entry name" value="Scavenger receptor cysteine-rich type 1 protein M130"/>
    <property type="match status" value="2"/>
</dbReference>
<evidence type="ECO:0000256" key="12">
    <source>
        <dbReference type="PROSITE-ProRule" id="PRU00196"/>
    </source>
</evidence>
<reference evidence="14 15" key="1">
    <citation type="submission" date="2019-09" db="EMBL/GenBank/DDBJ databases">
        <title>Bird 10,000 Genomes (B10K) Project - Family phase.</title>
        <authorList>
            <person name="Zhang G."/>
        </authorList>
    </citation>
    <scope>NUCLEOTIDE SEQUENCE [LARGE SCALE GENOMIC DNA]</scope>
    <source>
        <strain evidence="14">B10K-CU-031-03</strain>
        <tissue evidence="14">Muscle</tissue>
    </source>
</reference>
<dbReference type="InterPro" id="IPR036772">
    <property type="entry name" value="SRCR-like_dom_sf"/>
</dbReference>
<feature type="domain" description="SRCR" evidence="13">
    <location>
        <begin position="471"/>
        <end position="569"/>
    </location>
</feature>
<evidence type="ECO:0000256" key="1">
    <source>
        <dbReference type="ARBA" id="ARBA00004251"/>
    </source>
</evidence>
<evidence type="ECO:0000256" key="11">
    <source>
        <dbReference type="ARBA" id="ARBA00023180"/>
    </source>
</evidence>
<feature type="domain" description="SRCR" evidence="13">
    <location>
        <begin position="213"/>
        <end position="311"/>
    </location>
</feature>
<keyword evidence="10 12" id="KW-1015">Disulfide bond</keyword>
<feature type="non-terminal residue" evidence="14">
    <location>
        <position position="1"/>
    </location>
</feature>
<dbReference type="Proteomes" id="UP000525205">
    <property type="component" value="Unassembled WGS sequence"/>
</dbReference>
<dbReference type="GO" id="GO:0005737">
    <property type="term" value="C:cytoplasm"/>
    <property type="evidence" value="ECO:0007669"/>
    <property type="project" value="UniProtKB-ARBA"/>
</dbReference>
<gene>
    <name evidence="14" type="primary">Cd163_1</name>
    <name evidence="14" type="ORF">COCCOC_R01884</name>
</gene>
<keyword evidence="4" id="KW-0964">Secreted</keyword>
<feature type="domain" description="SRCR" evidence="13">
    <location>
        <begin position="342"/>
        <end position="442"/>
    </location>
</feature>
<dbReference type="EMBL" id="VWPP01000788">
    <property type="protein sequence ID" value="NXE83581.1"/>
    <property type="molecule type" value="Genomic_DNA"/>
</dbReference>
<feature type="domain" description="SRCR" evidence="13">
    <location>
        <begin position="109"/>
        <end position="210"/>
    </location>
</feature>
<dbReference type="FunFam" id="3.10.250.10:FF:000012">
    <property type="entry name" value="CD163 molecule like 1"/>
    <property type="match status" value="1"/>
</dbReference>
<dbReference type="Pfam" id="PF00530">
    <property type="entry name" value="SRCR"/>
    <property type="match status" value="6"/>
</dbReference>
<protein>
    <submittedName>
        <fullName evidence="14">C163A protein</fullName>
    </submittedName>
</protein>
<evidence type="ECO:0000256" key="10">
    <source>
        <dbReference type="ARBA" id="ARBA00023157"/>
    </source>
</evidence>
<feature type="disulfide bond" evidence="12">
    <location>
        <begin position="238"/>
        <end position="302"/>
    </location>
</feature>
<evidence type="ECO:0000256" key="6">
    <source>
        <dbReference type="ARBA" id="ARBA00022729"/>
    </source>
</evidence>
<feature type="disulfide bond" evidence="12">
    <location>
        <begin position="540"/>
        <end position="550"/>
    </location>
</feature>